<dbReference type="EMBL" id="CP037939">
    <property type="protein sequence ID" value="QBR46855.1"/>
    <property type="molecule type" value="Genomic_DNA"/>
</dbReference>
<sequence length="300" mass="32700">MNLNYLAIDIGGTNVKYGIVNRAGQLIERHSEPTQSENLTVFLAQLQHIINRYAKTIKGLGISVPGKVDHHDETIYGGGALTFLDKINLPKMLDIQVPVGIENDGKAAALAELWLGNLKGISNGAAIVLGTGVGGGLVLNGELFTGTHFQAGELSFLSYHSNMSFDHFEGSLGSAVKMIERVAVALSMPDKHDGLKVFEAINQRHEVAWPIFEAYVMEIALLIYNVQTVIDLERYVIGGGISSQPIVTTEIEKAYHQLFERNTVVAQTLTKAEILPSHFSNDANLYGAIYNLLLKIDSKV</sequence>
<dbReference type="RefSeq" id="WP_013975353.1">
    <property type="nucleotide sequence ID" value="NZ_CP037939.1"/>
</dbReference>
<dbReference type="Gene3D" id="3.30.420.40">
    <property type="match status" value="2"/>
</dbReference>
<reference evidence="2 3" key="1">
    <citation type="submission" date="2019-03" db="EMBL/GenBank/DDBJ databases">
        <title>Complete Genome Sequence of Leuconostoc kimchii strain NKJ218 Isolated from Homemade Kimchi.</title>
        <authorList>
            <person name="Jung J.Y."/>
            <person name="Jin H.M."/>
            <person name="Jung J.-W."/>
            <person name="Lee S.-Y."/>
            <person name="Ryu B.-G."/>
            <person name="Han S.-S."/>
            <person name="Kang H.K."/>
            <person name="Choi H.W."/>
            <person name="Chung E.J."/>
            <person name="Choi K.-M."/>
        </authorList>
    </citation>
    <scope>NUCLEOTIDE SEQUENCE [LARGE SCALE GENOMIC DNA]</scope>
    <source>
        <strain evidence="2 3">NKJ218</strain>
    </source>
</reference>
<comment type="similarity">
    <text evidence="1">Belongs to the ROK (NagC/XylR) family.</text>
</comment>
<keyword evidence="3" id="KW-1185">Reference proteome</keyword>
<dbReference type="Pfam" id="PF00480">
    <property type="entry name" value="ROK"/>
    <property type="match status" value="1"/>
</dbReference>
<dbReference type="InterPro" id="IPR043129">
    <property type="entry name" value="ATPase_NBD"/>
</dbReference>
<organism evidence="2 3">
    <name type="scientific">Leuconostoc kimchii</name>
    <dbReference type="NCBI Taxonomy" id="136609"/>
    <lineage>
        <taxon>Bacteria</taxon>
        <taxon>Bacillati</taxon>
        <taxon>Bacillota</taxon>
        <taxon>Bacilli</taxon>
        <taxon>Lactobacillales</taxon>
        <taxon>Lactobacillaceae</taxon>
        <taxon>Leuconostoc</taxon>
    </lineage>
</organism>
<evidence type="ECO:0000313" key="2">
    <source>
        <dbReference type="EMBL" id="QBR46855.1"/>
    </source>
</evidence>
<name>A0ABX5SL32_9LACO</name>
<evidence type="ECO:0000256" key="1">
    <source>
        <dbReference type="ARBA" id="ARBA00006479"/>
    </source>
</evidence>
<dbReference type="SUPFAM" id="SSF53067">
    <property type="entry name" value="Actin-like ATPase domain"/>
    <property type="match status" value="1"/>
</dbReference>
<evidence type="ECO:0000313" key="3">
    <source>
        <dbReference type="Proteomes" id="UP000295756"/>
    </source>
</evidence>
<dbReference type="PANTHER" id="PTHR18964:SF170">
    <property type="entry name" value="SUGAR KINASE"/>
    <property type="match status" value="1"/>
</dbReference>
<dbReference type="Proteomes" id="UP000295756">
    <property type="component" value="Chromosome"/>
</dbReference>
<gene>
    <name evidence="2" type="ORF">EW139_01410</name>
</gene>
<accession>A0ABX5SL32</accession>
<protein>
    <submittedName>
        <fullName evidence="2">ROK family protein</fullName>
    </submittedName>
</protein>
<proteinExistence type="inferred from homology"/>
<dbReference type="CDD" id="cd24152">
    <property type="entry name" value="ASKHA_NBD_ROK-like"/>
    <property type="match status" value="1"/>
</dbReference>
<dbReference type="InterPro" id="IPR000600">
    <property type="entry name" value="ROK"/>
</dbReference>
<dbReference type="PANTHER" id="PTHR18964">
    <property type="entry name" value="ROK (REPRESSOR, ORF, KINASE) FAMILY"/>
    <property type="match status" value="1"/>
</dbReference>